<dbReference type="InterPro" id="IPR007007">
    <property type="entry name" value="Ninjurin"/>
</dbReference>
<dbReference type="GO" id="GO:0042246">
    <property type="term" value="P:tissue regeneration"/>
    <property type="evidence" value="ECO:0007669"/>
    <property type="project" value="InterPro"/>
</dbReference>
<feature type="transmembrane region" description="Helical" evidence="8">
    <location>
        <begin position="110"/>
        <end position="134"/>
    </location>
</feature>
<evidence type="ECO:0000256" key="4">
    <source>
        <dbReference type="ARBA" id="ARBA00022889"/>
    </source>
</evidence>
<keyword evidence="5 8" id="KW-1133">Transmembrane helix</keyword>
<feature type="compositionally biased region" description="Polar residues" evidence="7">
    <location>
        <begin position="50"/>
        <end position="63"/>
    </location>
</feature>
<reference evidence="9 10" key="1">
    <citation type="submission" date="2020-06" db="EMBL/GenBank/DDBJ databases">
        <authorList>
            <person name="Li R."/>
            <person name="Bekaert M."/>
        </authorList>
    </citation>
    <scope>NUCLEOTIDE SEQUENCE [LARGE SCALE GENOMIC DNA]</scope>
    <source>
        <strain evidence="10">wild</strain>
    </source>
</reference>
<feature type="compositionally biased region" description="Polar residues" evidence="7">
    <location>
        <begin position="20"/>
        <end position="29"/>
    </location>
</feature>
<evidence type="ECO:0000313" key="10">
    <source>
        <dbReference type="Proteomes" id="UP000507470"/>
    </source>
</evidence>
<sequence length="225" mass="24803">MSSGGKSGQKNEVAIEVDGSSENNETNEIATPCGVDVSTNEIKNGPAINNGGSNEQTKHTGNTIDDKKPENSNRFSESKNFIQSIADVSLMMANISQLRAVLGLGDTNQFYIHLLTLIMISLVSHILFVFFTVIRSHFKNKHDIILKRSDRGEVEKELKEKNEKKIRYCCCCSKTYRSTEVIEGELCQCPNCIINIYLNYICSILVLITICANIGITGIGISGDC</sequence>
<dbReference type="Pfam" id="PF04923">
    <property type="entry name" value="Ninjurin"/>
    <property type="match status" value="1"/>
</dbReference>
<accession>A0A6J8CC28</accession>
<evidence type="ECO:0000256" key="2">
    <source>
        <dbReference type="ARBA" id="ARBA00008141"/>
    </source>
</evidence>
<evidence type="ECO:0000256" key="1">
    <source>
        <dbReference type="ARBA" id="ARBA00004141"/>
    </source>
</evidence>
<dbReference type="PANTHER" id="PTHR12316:SF17">
    <property type="entry name" value="NINJURIN C, ISOFORM D"/>
    <property type="match status" value="1"/>
</dbReference>
<dbReference type="OrthoDB" id="6116270at2759"/>
<name>A0A6J8CC28_MYTCO</name>
<feature type="compositionally biased region" description="Polar residues" evidence="7">
    <location>
        <begin position="1"/>
        <end position="10"/>
    </location>
</feature>
<dbReference type="PANTHER" id="PTHR12316">
    <property type="entry name" value="NINJURIN-RELATED"/>
    <property type="match status" value="1"/>
</dbReference>
<comment type="similarity">
    <text evidence="2">Belongs to the ninjurin family.</text>
</comment>
<evidence type="ECO:0000256" key="3">
    <source>
        <dbReference type="ARBA" id="ARBA00022692"/>
    </source>
</evidence>
<keyword evidence="3 8" id="KW-0812">Transmembrane</keyword>
<gene>
    <name evidence="9" type="ORF">MCOR_27818</name>
</gene>
<evidence type="ECO:0000256" key="8">
    <source>
        <dbReference type="SAM" id="Phobius"/>
    </source>
</evidence>
<keyword evidence="10" id="KW-1185">Reference proteome</keyword>
<dbReference type="GO" id="GO:0007155">
    <property type="term" value="P:cell adhesion"/>
    <property type="evidence" value="ECO:0007669"/>
    <property type="project" value="UniProtKB-KW"/>
</dbReference>
<keyword evidence="6 8" id="KW-0472">Membrane</keyword>
<feature type="region of interest" description="Disordered" evidence="7">
    <location>
        <begin position="1"/>
        <end position="76"/>
    </location>
</feature>
<dbReference type="EMBL" id="CACVKT020005095">
    <property type="protein sequence ID" value="CAC5392916.1"/>
    <property type="molecule type" value="Genomic_DNA"/>
</dbReference>
<dbReference type="Proteomes" id="UP000507470">
    <property type="component" value="Unassembled WGS sequence"/>
</dbReference>
<comment type="subcellular location">
    <subcellularLocation>
        <location evidence="1">Membrane</location>
        <topology evidence="1">Multi-pass membrane protein</topology>
    </subcellularLocation>
</comment>
<dbReference type="GO" id="GO:0016020">
    <property type="term" value="C:membrane"/>
    <property type="evidence" value="ECO:0007669"/>
    <property type="project" value="UniProtKB-SubCell"/>
</dbReference>
<protein>
    <submittedName>
        <fullName evidence="9">Uncharacterized protein</fullName>
    </submittedName>
</protein>
<evidence type="ECO:0000256" key="5">
    <source>
        <dbReference type="ARBA" id="ARBA00022989"/>
    </source>
</evidence>
<keyword evidence="4" id="KW-0130">Cell adhesion</keyword>
<dbReference type="AlphaFoldDB" id="A0A6J8CC28"/>
<evidence type="ECO:0000313" key="9">
    <source>
        <dbReference type="EMBL" id="CAC5392916.1"/>
    </source>
</evidence>
<feature type="transmembrane region" description="Helical" evidence="8">
    <location>
        <begin position="197"/>
        <end position="221"/>
    </location>
</feature>
<proteinExistence type="inferred from homology"/>
<evidence type="ECO:0000256" key="6">
    <source>
        <dbReference type="ARBA" id="ARBA00023136"/>
    </source>
</evidence>
<evidence type="ECO:0000256" key="7">
    <source>
        <dbReference type="SAM" id="MobiDB-lite"/>
    </source>
</evidence>
<organism evidence="9 10">
    <name type="scientific">Mytilus coruscus</name>
    <name type="common">Sea mussel</name>
    <dbReference type="NCBI Taxonomy" id="42192"/>
    <lineage>
        <taxon>Eukaryota</taxon>
        <taxon>Metazoa</taxon>
        <taxon>Spiralia</taxon>
        <taxon>Lophotrochozoa</taxon>
        <taxon>Mollusca</taxon>
        <taxon>Bivalvia</taxon>
        <taxon>Autobranchia</taxon>
        <taxon>Pteriomorphia</taxon>
        <taxon>Mytilida</taxon>
        <taxon>Mytiloidea</taxon>
        <taxon>Mytilidae</taxon>
        <taxon>Mytilinae</taxon>
        <taxon>Mytilus</taxon>
    </lineage>
</organism>